<keyword evidence="1 4" id="KW-0808">Transferase</keyword>
<keyword evidence="2" id="KW-0012">Acyltransferase</keyword>
<keyword evidence="5" id="KW-1185">Reference proteome</keyword>
<dbReference type="AlphaFoldDB" id="A0A841B5T0"/>
<feature type="domain" description="N-acetyltransferase" evidence="3">
    <location>
        <begin position="1"/>
        <end position="144"/>
    </location>
</feature>
<dbReference type="Proteomes" id="UP000580861">
    <property type="component" value="Unassembled WGS sequence"/>
</dbReference>
<organism evidence="4 5">
    <name type="scientific">Amycolatopsis umgeniensis</name>
    <dbReference type="NCBI Taxonomy" id="336628"/>
    <lineage>
        <taxon>Bacteria</taxon>
        <taxon>Bacillati</taxon>
        <taxon>Actinomycetota</taxon>
        <taxon>Actinomycetes</taxon>
        <taxon>Pseudonocardiales</taxon>
        <taxon>Pseudonocardiaceae</taxon>
        <taxon>Amycolatopsis</taxon>
    </lineage>
</organism>
<dbReference type="CDD" id="cd04301">
    <property type="entry name" value="NAT_SF"/>
    <property type="match status" value="1"/>
</dbReference>
<evidence type="ECO:0000259" key="3">
    <source>
        <dbReference type="PROSITE" id="PS51186"/>
    </source>
</evidence>
<dbReference type="PANTHER" id="PTHR43877">
    <property type="entry name" value="AMINOALKYLPHOSPHONATE N-ACETYLTRANSFERASE-RELATED-RELATED"/>
    <property type="match status" value="1"/>
</dbReference>
<proteinExistence type="predicted"/>
<dbReference type="Pfam" id="PF00583">
    <property type="entry name" value="Acetyltransf_1"/>
    <property type="match status" value="1"/>
</dbReference>
<sequence>MKISPLRQELIPQVIDLMELGAPYIRPRTYSDYWLYASLFSSTCPVATIDDALAGAVMAFRSQDNPDDVYIQDVMTHPSYRQRGVSKSLIADVRDHAVSCGAKRLYLTSEPENTAAHAAWPAMGFVNQPSDYKVNDIWVTADFKGPGKDRAVYEYHLG</sequence>
<dbReference type="EMBL" id="JACHMX010000001">
    <property type="protein sequence ID" value="MBB5856359.1"/>
    <property type="molecule type" value="Genomic_DNA"/>
</dbReference>
<dbReference type="RefSeq" id="WP_184901717.1">
    <property type="nucleotide sequence ID" value="NZ_JACHMX010000001.1"/>
</dbReference>
<accession>A0A841B5T0</accession>
<dbReference type="PIRSF" id="PIRSF037663">
    <property type="entry name" value="Acetyltransf_GNAT_prd"/>
    <property type="match status" value="1"/>
</dbReference>
<reference evidence="4 5" key="1">
    <citation type="submission" date="2020-08" db="EMBL/GenBank/DDBJ databases">
        <title>Sequencing the genomes of 1000 actinobacteria strains.</title>
        <authorList>
            <person name="Klenk H.-P."/>
        </authorList>
    </citation>
    <scope>NUCLEOTIDE SEQUENCE [LARGE SCALE GENOMIC DNA]</scope>
    <source>
        <strain evidence="4 5">DSM 45272</strain>
    </source>
</reference>
<dbReference type="GO" id="GO:0016747">
    <property type="term" value="F:acyltransferase activity, transferring groups other than amino-acyl groups"/>
    <property type="evidence" value="ECO:0007669"/>
    <property type="project" value="InterPro"/>
</dbReference>
<dbReference type="InterPro" id="IPR016181">
    <property type="entry name" value="Acyl_CoA_acyltransferase"/>
</dbReference>
<dbReference type="PROSITE" id="PS51186">
    <property type="entry name" value="GNAT"/>
    <property type="match status" value="1"/>
</dbReference>
<dbReference type="Gene3D" id="3.40.630.30">
    <property type="match status" value="1"/>
</dbReference>
<dbReference type="SUPFAM" id="SSF55729">
    <property type="entry name" value="Acyl-CoA N-acyltransferases (Nat)"/>
    <property type="match status" value="1"/>
</dbReference>
<evidence type="ECO:0000256" key="1">
    <source>
        <dbReference type="ARBA" id="ARBA00022679"/>
    </source>
</evidence>
<dbReference type="InterPro" id="IPR017255">
    <property type="entry name" value="AcTrfase_GNAT_prd"/>
</dbReference>
<name>A0A841B5T0_9PSEU</name>
<evidence type="ECO:0000313" key="5">
    <source>
        <dbReference type="Proteomes" id="UP000580861"/>
    </source>
</evidence>
<evidence type="ECO:0000256" key="2">
    <source>
        <dbReference type="ARBA" id="ARBA00023315"/>
    </source>
</evidence>
<comment type="caution">
    <text evidence="4">The sequence shown here is derived from an EMBL/GenBank/DDBJ whole genome shotgun (WGS) entry which is preliminary data.</text>
</comment>
<dbReference type="InterPro" id="IPR000182">
    <property type="entry name" value="GNAT_dom"/>
</dbReference>
<protein>
    <submittedName>
        <fullName evidence="4">GNAT superfamily N-acetyltransferase</fullName>
    </submittedName>
</protein>
<dbReference type="InterPro" id="IPR050832">
    <property type="entry name" value="Bact_Acetyltransf"/>
</dbReference>
<gene>
    <name evidence="4" type="ORF">HDA45_006446</name>
</gene>
<evidence type="ECO:0000313" key="4">
    <source>
        <dbReference type="EMBL" id="MBB5856359.1"/>
    </source>
</evidence>